<dbReference type="EMBL" id="JAEVLS010000004">
    <property type="protein sequence ID" value="MBM0107080.1"/>
    <property type="molecule type" value="Genomic_DNA"/>
</dbReference>
<dbReference type="InterPro" id="IPR045595">
    <property type="entry name" value="SufBD_N"/>
</dbReference>
<accession>A0ABS1X1H7</accession>
<dbReference type="Pfam" id="PF19295">
    <property type="entry name" value="SufBD_N"/>
    <property type="match status" value="1"/>
</dbReference>
<dbReference type="Proteomes" id="UP000661077">
    <property type="component" value="Unassembled WGS sequence"/>
</dbReference>
<dbReference type="InterPro" id="IPR000825">
    <property type="entry name" value="SUF_FeS_clus_asmbl_SufBD_core"/>
</dbReference>
<dbReference type="PANTHER" id="PTHR43575">
    <property type="entry name" value="PROTEIN ABCI7, CHLOROPLASTIC"/>
    <property type="match status" value="1"/>
</dbReference>
<name>A0ABS1X1H7_9GAMM</name>
<feature type="domain" description="SUF system FeS cluster assembly SufBD N-terminal" evidence="3">
    <location>
        <begin position="28"/>
        <end position="169"/>
    </location>
</feature>
<dbReference type="RefSeq" id="WP_203169188.1">
    <property type="nucleotide sequence ID" value="NZ_JAEVLS010000004.1"/>
</dbReference>
<evidence type="ECO:0000256" key="1">
    <source>
        <dbReference type="ARBA" id="ARBA00043967"/>
    </source>
</evidence>
<dbReference type="Pfam" id="PF01458">
    <property type="entry name" value="SUFBD_core"/>
    <property type="match status" value="1"/>
</dbReference>
<feature type="domain" description="SUF system FeS cluster assembly SufBD core" evidence="2">
    <location>
        <begin position="177"/>
        <end position="407"/>
    </location>
</feature>
<reference evidence="4 5" key="1">
    <citation type="journal article" date="2021" name="Int. J. Syst. Evol. Microbiol.">
        <title>Steroidobacter gossypii sp. nov., isolated from soil of cotton cropping field.</title>
        <authorList>
            <person name="Huang R."/>
            <person name="Yang S."/>
            <person name="Zhen C."/>
            <person name="Liu W."/>
        </authorList>
    </citation>
    <scope>NUCLEOTIDE SEQUENCE [LARGE SCALE GENOMIC DNA]</scope>
    <source>
        <strain evidence="4 5">S1-65</strain>
    </source>
</reference>
<dbReference type="InterPro" id="IPR011542">
    <property type="entry name" value="SUF_FeS_clus_asmbl_SufD"/>
</dbReference>
<dbReference type="InterPro" id="IPR055346">
    <property type="entry name" value="Fe-S_cluster_assembly_SufBD"/>
</dbReference>
<keyword evidence="5" id="KW-1185">Reference proteome</keyword>
<dbReference type="SUPFAM" id="SSF101960">
    <property type="entry name" value="Stabilizer of iron transporter SufD"/>
    <property type="match status" value="1"/>
</dbReference>
<evidence type="ECO:0000313" key="4">
    <source>
        <dbReference type="EMBL" id="MBM0107080.1"/>
    </source>
</evidence>
<dbReference type="InterPro" id="IPR037284">
    <property type="entry name" value="SUF_FeS_clus_asmbl_SufBD_sf"/>
</dbReference>
<gene>
    <name evidence="4" type="primary">sufD</name>
    <name evidence="4" type="ORF">JM946_20285</name>
</gene>
<protein>
    <submittedName>
        <fullName evidence="4">Fe-S cluster assembly protein SufD</fullName>
    </submittedName>
</protein>
<evidence type="ECO:0000313" key="5">
    <source>
        <dbReference type="Proteomes" id="UP000661077"/>
    </source>
</evidence>
<organism evidence="4 5">
    <name type="scientific">Steroidobacter gossypii</name>
    <dbReference type="NCBI Taxonomy" id="2805490"/>
    <lineage>
        <taxon>Bacteria</taxon>
        <taxon>Pseudomonadati</taxon>
        <taxon>Pseudomonadota</taxon>
        <taxon>Gammaproteobacteria</taxon>
        <taxon>Steroidobacterales</taxon>
        <taxon>Steroidobacteraceae</taxon>
        <taxon>Steroidobacter</taxon>
    </lineage>
</organism>
<proteinExistence type="inferred from homology"/>
<evidence type="ECO:0000259" key="2">
    <source>
        <dbReference type="Pfam" id="PF01458"/>
    </source>
</evidence>
<comment type="similarity">
    <text evidence="1">Belongs to the iron-sulfur cluster assembly SufBD family.</text>
</comment>
<evidence type="ECO:0000259" key="3">
    <source>
        <dbReference type="Pfam" id="PF19295"/>
    </source>
</evidence>
<comment type="caution">
    <text evidence="4">The sequence shown here is derived from an EMBL/GenBank/DDBJ whole genome shotgun (WGS) entry which is preliminary data.</text>
</comment>
<sequence>MSTVAAKNTVSPLERYKMAFESRWQGNDELTALRHAALEQFLSAGFPTQRDEAWKYTNLRRLESRSFTPAETSALDAHQPEWLATAGTRIVLVNGHCLPALSSQVAQPPGVTVLTFKQWIEHEPAAVAAYLKEQDQLTGNALEQLNLAFFEDGVVVNLADNTILDEPVYIVHQSTSSAAQRMSHPRIVVRAGRNARATIIEHYLGANDAEYFTNAVTRFDIAAGGAVKHFRVQQESPRAFHIGHVQTKLAKDARFSIHDIALGASLGRSGITALLEGTGAHAALFGLFAPMGNQHLDAHTRLDHIAAHTTSEEDYRGIAGGRARGVFNGKVIVRPDAQKIDARQSSRNLLLSPTAEIDTKPELEIYANDVKCSHGATTGQLDATALFYLRSRGLSESDARAALIRAFAESILATIDLEPVHAALEKQIDERFKLVNEAKA</sequence>
<dbReference type="PANTHER" id="PTHR43575:SF1">
    <property type="entry name" value="PROTEIN ABCI7, CHLOROPLASTIC"/>
    <property type="match status" value="1"/>
</dbReference>
<dbReference type="NCBIfam" id="TIGR01981">
    <property type="entry name" value="sufD"/>
    <property type="match status" value="1"/>
</dbReference>